<accession>I7GHW2</accession>
<proteinExistence type="evidence at transcript level"/>
<name>I7GHW2_MACFA</name>
<organism evidence="1">
    <name type="scientific">Macaca fascicularis</name>
    <name type="common">Crab-eating macaque</name>
    <name type="synonym">Cynomolgus monkey</name>
    <dbReference type="NCBI Taxonomy" id="9541"/>
    <lineage>
        <taxon>Eukaryota</taxon>
        <taxon>Metazoa</taxon>
        <taxon>Chordata</taxon>
        <taxon>Craniata</taxon>
        <taxon>Vertebrata</taxon>
        <taxon>Euteleostomi</taxon>
        <taxon>Mammalia</taxon>
        <taxon>Eutheria</taxon>
        <taxon>Euarchontoglires</taxon>
        <taxon>Primates</taxon>
        <taxon>Haplorrhini</taxon>
        <taxon>Catarrhini</taxon>
        <taxon>Cercopithecidae</taxon>
        <taxon>Cercopithecinae</taxon>
        <taxon>Macaca</taxon>
    </lineage>
</organism>
<sequence>MSAVFVHLQLEARLNLQRWSIEQNLLRMWLWQTVRKQTFSVP</sequence>
<protein>
    <submittedName>
        <fullName evidence="1">Macaca fascicularis brain cDNA clone: QtrA-16670, similar to human hypothetical protein LOC285331 (LOC285331), mRNA, RefSeq: XM_376238.1</fullName>
    </submittedName>
</protein>
<evidence type="ECO:0000313" key="1">
    <source>
        <dbReference type="EMBL" id="BAE88812.1"/>
    </source>
</evidence>
<dbReference type="AlphaFoldDB" id="I7GHW2"/>
<dbReference type="EMBL" id="AB171749">
    <property type="protein sequence ID" value="BAE88812.1"/>
    <property type="molecule type" value="mRNA"/>
</dbReference>
<reference evidence="1" key="1">
    <citation type="journal article" date="2007" name="PLoS Biol.">
        <title>Rate of evolution in brain-expressed genes in humans and other primates.</title>
        <authorList>
            <person name="Wang H.-Y."/>
            <person name="Chien H.-C."/>
            <person name="Osada N."/>
            <person name="Hashimoto K."/>
            <person name="Sugano S."/>
            <person name="Gojobori T."/>
            <person name="Chou C.-K."/>
            <person name="Tsai S.-F."/>
            <person name="Wu C.-I."/>
            <person name="Shen C.-K.J."/>
        </authorList>
    </citation>
    <scope>NUCLEOTIDE SEQUENCE</scope>
</reference>